<evidence type="ECO:0000313" key="1">
    <source>
        <dbReference type="EMBL" id="KAK7073447.1"/>
    </source>
</evidence>
<accession>A0AAN9A866</accession>
<evidence type="ECO:0000313" key="2">
    <source>
        <dbReference type="Proteomes" id="UP001381693"/>
    </source>
</evidence>
<name>A0AAN9A866_HALRR</name>
<reference evidence="1 2" key="1">
    <citation type="submission" date="2023-11" db="EMBL/GenBank/DDBJ databases">
        <title>Halocaridina rubra genome assembly.</title>
        <authorList>
            <person name="Smith C."/>
        </authorList>
    </citation>
    <scope>NUCLEOTIDE SEQUENCE [LARGE SCALE GENOMIC DNA]</scope>
    <source>
        <strain evidence="1">EP-1</strain>
        <tissue evidence="1">Whole</tissue>
    </source>
</reference>
<feature type="non-terminal residue" evidence="1">
    <location>
        <position position="1"/>
    </location>
</feature>
<gene>
    <name evidence="1" type="ORF">SK128_028174</name>
</gene>
<dbReference type="AlphaFoldDB" id="A0AAN9A866"/>
<sequence>CTGCNAELFSVVEVTPCCSYEVFYFCLKKNIAVLYSSEDTQYKFSIYTLD</sequence>
<dbReference type="Proteomes" id="UP001381693">
    <property type="component" value="Unassembled WGS sequence"/>
</dbReference>
<keyword evidence="2" id="KW-1185">Reference proteome</keyword>
<organism evidence="1 2">
    <name type="scientific">Halocaridina rubra</name>
    <name type="common">Hawaiian red shrimp</name>
    <dbReference type="NCBI Taxonomy" id="373956"/>
    <lineage>
        <taxon>Eukaryota</taxon>
        <taxon>Metazoa</taxon>
        <taxon>Ecdysozoa</taxon>
        <taxon>Arthropoda</taxon>
        <taxon>Crustacea</taxon>
        <taxon>Multicrustacea</taxon>
        <taxon>Malacostraca</taxon>
        <taxon>Eumalacostraca</taxon>
        <taxon>Eucarida</taxon>
        <taxon>Decapoda</taxon>
        <taxon>Pleocyemata</taxon>
        <taxon>Caridea</taxon>
        <taxon>Atyoidea</taxon>
        <taxon>Atyidae</taxon>
        <taxon>Halocaridina</taxon>
    </lineage>
</organism>
<protein>
    <submittedName>
        <fullName evidence="1">Uncharacterized protein</fullName>
    </submittedName>
</protein>
<dbReference type="EMBL" id="JAXCGZ010012861">
    <property type="protein sequence ID" value="KAK7073447.1"/>
    <property type="molecule type" value="Genomic_DNA"/>
</dbReference>
<proteinExistence type="predicted"/>
<comment type="caution">
    <text evidence="1">The sequence shown here is derived from an EMBL/GenBank/DDBJ whole genome shotgun (WGS) entry which is preliminary data.</text>
</comment>